<feature type="compositionally biased region" description="Basic and acidic residues" evidence="1">
    <location>
        <begin position="545"/>
        <end position="554"/>
    </location>
</feature>
<evidence type="ECO:0000313" key="2">
    <source>
        <dbReference type="EMBL" id="RNA06568.1"/>
    </source>
</evidence>
<dbReference type="GO" id="GO:0004190">
    <property type="term" value="F:aspartic-type endopeptidase activity"/>
    <property type="evidence" value="ECO:0007669"/>
    <property type="project" value="InterPro"/>
</dbReference>
<gene>
    <name evidence="2" type="ORF">BpHYR1_024668</name>
</gene>
<name>A0A3M7Q6J2_BRAPC</name>
<evidence type="ECO:0000256" key="1">
    <source>
        <dbReference type="SAM" id="MobiDB-lite"/>
    </source>
</evidence>
<feature type="non-terminal residue" evidence="2">
    <location>
        <position position="554"/>
    </location>
</feature>
<feature type="region of interest" description="Disordered" evidence="1">
    <location>
        <begin position="519"/>
        <end position="554"/>
    </location>
</feature>
<dbReference type="EMBL" id="REGN01007340">
    <property type="protein sequence ID" value="RNA06568.1"/>
    <property type="molecule type" value="Genomic_DNA"/>
</dbReference>
<organism evidence="2 3">
    <name type="scientific">Brachionus plicatilis</name>
    <name type="common">Marine rotifer</name>
    <name type="synonym">Brachionus muelleri</name>
    <dbReference type="NCBI Taxonomy" id="10195"/>
    <lineage>
        <taxon>Eukaryota</taxon>
        <taxon>Metazoa</taxon>
        <taxon>Spiralia</taxon>
        <taxon>Gnathifera</taxon>
        <taxon>Rotifera</taxon>
        <taxon>Eurotatoria</taxon>
        <taxon>Monogononta</taxon>
        <taxon>Pseudotrocha</taxon>
        <taxon>Ploima</taxon>
        <taxon>Brachionidae</taxon>
        <taxon>Brachionus</taxon>
    </lineage>
</organism>
<dbReference type="Proteomes" id="UP000276133">
    <property type="component" value="Unassembled WGS sequence"/>
</dbReference>
<protein>
    <recommendedName>
        <fullName evidence="4">Retrovirus-related Pol poly from transposon</fullName>
    </recommendedName>
</protein>
<dbReference type="STRING" id="10195.A0A3M7Q6J2"/>
<feature type="compositionally biased region" description="Gly residues" evidence="1">
    <location>
        <begin position="244"/>
        <end position="268"/>
    </location>
</feature>
<dbReference type="PANTHER" id="PTHR33198:SF21">
    <property type="entry name" value="RETROTRANSPOSON GAG DOMAIN-CONTAINING PROTEIN"/>
    <property type="match status" value="1"/>
</dbReference>
<reference evidence="2 3" key="1">
    <citation type="journal article" date="2018" name="Sci. Rep.">
        <title>Genomic signatures of local adaptation to the degree of environmental predictability in rotifers.</title>
        <authorList>
            <person name="Franch-Gras L."/>
            <person name="Hahn C."/>
            <person name="Garcia-Roger E.M."/>
            <person name="Carmona M.J."/>
            <person name="Serra M."/>
            <person name="Gomez A."/>
        </authorList>
    </citation>
    <scope>NUCLEOTIDE SEQUENCE [LARGE SCALE GENOMIC DNA]</scope>
    <source>
        <strain evidence="2">HYR1</strain>
    </source>
</reference>
<dbReference type="SUPFAM" id="SSF50630">
    <property type="entry name" value="Acid proteases"/>
    <property type="match status" value="1"/>
</dbReference>
<feature type="region of interest" description="Disordered" evidence="1">
    <location>
        <begin position="244"/>
        <end position="272"/>
    </location>
</feature>
<sequence length="554" mass="63495">MGLEEQFITTFDAYDEEDRTNCWKEWLSRLDCYFSIKTIKEDNQRLQYLKFFGGSGVDKIYRSLKEEIDTYDVAKTKLTSHFASQFNPKVFVLKFRDVYQYPGETFDDFVNRLKEKAKKCAFSNQEEEIVTQILHRCTSEKVKRLILEADLKNPIKLEQLIAAGKLEDAVKEHLQECKKFIDMNEKSDKVEVNQVNNRTYYQATSSGQTTDKSCFRCGKKHTNSNECPAANKQCGNGNARYGGGSSNGTGRAGNGSNRGGGYGRGGESNDGDSKITWRVRARQILNTFKKWFMPLVTLFICNQSIGFTVDTGAEVNIMDESTFRKLRYNPKLYKCDTKLYGYGKDARIETLGKIKTRVLYRNRYKSIELIVTKGGSGNLLSYCTSVELARVNDAVAKNKMTNYGNQKLKVKKSNLKVGDLVLKRLQRTCKSDPYYEPKPYKVIKVYGSMIVIEREGQALHRNSSFLKKFVCNSEQATSKQNSVLNESLFENEFVSDEVQNESKQEVNLDEEFFDIEAEEAEQVSVTRQEEKEEVDSLDKEEEGDLDKQKSERPK</sequence>
<feature type="compositionally biased region" description="Basic and acidic residues" evidence="1">
    <location>
        <begin position="527"/>
        <end position="537"/>
    </location>
</feature>
<dbReference type="SUPFAM" id="SSF47353">
    <property type="entry name" value="Retrovirus capsid dimerization domain-like"/>
    <property type="match status" value="1"/>
</dbReference>
<comment type="caution">
    <text evidence="2">The sequence shown here is derived from an EMBL/GenBank/DDBJ whole genome shotgun (WGS) entry which is preliminary data.</text>
</comment>
<proteinExistence type="predicted"/>
<evidence type="ECO:0008006" key="4">
    <source>
        <dbReference type="Google" id="ProtNLM"/>
    </source>
</evidence>
<keyword evidence="3" id="KW-1185">Reference proteome</keyword>
<dbReference type="PROSITE" id="PS00141">
    <property type="entry name" value="ASP_PROTEASE"/>
    <property type="match status" value="1"/>
</dbReference>
<dbReference type="InterPro" id="IPR021109">
    <property type="entry name" value="Peptidase_aspartic_dom_sf"/>
</dbReference>
<dbReference type="Gene3D" id="2.40.70.10">
    <property type="entry name" value="Acid Proteases"/>
    <property type="match status" value="1"/>
</dbReference>
<evidence type="ECO:0000313" key="3">
    <source>
        <dbReference type="Proteomes" id="UP000276133"/>
    </source>
</evidence>
<dbReference type="GO" id="GO:0006508">
    <property type="term" value="P:proteolysis"/>
    <property type="evidence" value="ECO:0007669"/>
    <property type="project" value="InterPro"/>
</dbReference>
<accession>A0A3M7Q6J2</accession>
<dbReference type="OrthoDB" id="8195376at2759"/>
<dbReference type="AlphaFoldDB" id="A0A3M7Q6J2"/>
<dbReference type="InterPro" id="IPR001969">
    <property type="entry name" value="Aspartic_peptidase_AS"/>
</dbReference>
<dbReference type="PANTHER" id="PTHR33198">
    <property type="entry name" value="ANK_REP_REGION DOMAIN-CONTAINING PROTEIN-RELATED"/>
    <property type="match status" value="1"/>
</dbReference>